<accession>A0A2M4D514</accession>
<dbReference type="EMBL" id="GGFL01007990">
    <property type="protein sequence ID" value="MBW72168.1"/>
    <property type="molecule type" value="Transcribed_RNA"/>
</dbReference>
<proteinExistence type="predicted"/>
<evidence type="ECO:0000313" key="1">
    <source>
        <dbReference type="EMBL" id="MBW72168.1"/>
    </source>
</evidence>
<name>A0A2M4D514_ANODA</name>
<organism evidence="1">
    <name type="scientific">Anopheles darlingi</name>
    <name type="common">Mosquito</name>
    <dbReference type="NCBI Taxonomy" id="43151"/>
    <lineage>
        <taxon>Eukaryota</taxon>
        <taxon>Metazoa</taxon>
        <taxon>Ecdysozoa</taxon>
        <taxon>Arthropoda</taxon>
        <taxon>Hexapoda</taxon>
        <taxon>Insecta</taxon>
        <taxon>Pterygota</taxon>
        <taxon>Neoptera</taxon>
        <taxon>Endopterygota</taxon>
        <taxon>Diptera</taxon>
        <taxon>Nematocera</taxon>
        <taxon>Culicoidea</taxon>
        <taxon>Culicidae</taxon>
        <taxon>Anophelinae</taxon>
        <taxon>Anopheles</taxon>
    </lineage>
</organism>
<dbReference type="AlphaFoldDB" id="A0A2M4D514"/>
<protein>
    <submittedName>
        <fullName evidence="1">Putative secreted protein</fullName>
    </submittedName>
</protein>
<reference evidence="1" key="1">
    <citation type="submission" date="2018-01" db="EMBL/GenBank/DDBJ databases">
        <title>An insight into the sialome of Amazonian anophelines.</title>
        <authorList>
            <person name="Ribeiro J.M."/>
            <person name="Scarpassa V."/>
            <person name="Calvo E."/>
        </authorList>
    </citation>
    <scope>NUCLEOTIDE SEQUENCE</scope>
</reference>
<sequence length="216" mass="23517">MLLNRVVQCRLILYIARIHISALADKIGAQADGLDRIDQTGTAVVVRLPDVGSIFDQKLDDIDVGHKAGASERCRSGIGQCVNVGTEPYETLDDGQFPGHTGAPERGNAVHRAVLGHLVHPFLLAVGSADGDEILGDLNVATAAGDEERGASFAGAFYHLLPHFARQSLQSFPQVPRKAIHVDALFAFLQQIDSELFQLSVLVALLRRRRRRARVR</sequence>